<sequence precursor="true">MPNLRLSPDLKVLRPALVTVGVACVTMAVASVVFWPDMAESLVTRAANGRHGESVVQRWFAAGAFPIILLLLTALFAVTPELDRKLRRVIGQKSALNSANGVRVMGYLISGVAIAMTVSHFGLVSAFAGTNFPMAESMAASLGLIVILLGNALPLSRSQDLSLPPYLQRLQDAVGPIYRPAARVLVLIGGATIALAFVSAWAALLLATLGTITLILGIYAVGLARMRSQAKA</sequence>
<name>A0A1B1BGZ8_9MICO</name>
<evidence type="ECO:0000256" key="1">
    <source>
        <dbReference type="SAM" id="Phobius"/>
    </source>
</evidence>
<keyword evidence="1" id="KW-0812">Transmembrane</keyword>
<evidence type="ECO:0000313" key="3">
    <source>
        <dbReference type="Proteomes" id="UP000092582"/>
    </source>
</evidence>
<accession>A0A1B1BGZ8</accession>
<proteinExistence type="predicted"/>
<feature type="transmembrane region" description="Helical" evidence="1">
    <location>
        <begin position="104"/>
        <end position="126"/>
    </location>
</feature>
<keyword evidence="1" id="KW-0472">Membrane</keyword>
<organism evidence="2 3">
    <name type="scientific">Cryobacterium arcticum</name>
    <dbReference type="NCBI Taxonomy" id="670052"/>
    <lineage>
        <taxon>Bacteria</taxon>
        <taxon>Bacillati</taxon>
        <taxon>Actinomycetota</taxon>
        <taxon>Actinomycetes</taxon>
        <taxon>Micrococcales</taxon>
        <taxon>Microbacteriaceae</taxon>
        <taxon>Cryobacterium</taxon>
    </lineage>
</organism>
<feature type="transmembrane region" description="Helical" evidence="1">
    <location>
        <begin position="12"/>
        <end position="36"/>
    </location>
</feature>
<dbReference type="AlphaFoldDB" id="A0A1B1BGZ8"/>
<dbReference type="EMBL" id="CP016282">
    <property type="protein sequence ID" value="ANP71828.1"/>
    <property type="molecule type" value="Genomic_DNA"/>
</dbReference>
<dbReference type="OrthoDB" id="5147557at2"/>
<protein>
    <recommendedName>
        <fullName evidence="4">DUF1648 domain-containing protein</fullName>
    </recommendedName>
</protein>
<feature type="transmembrane region" description="Helical" evidence="1">
    <location>
        <begin position="56"/>
        <end position="78"/>
    </location>
</feature>
<keyword evidence="3" id="KW-1185">Reference proteome</keyword>
<dbReference type="RefSeq" id="WP_157109115.1">
    <property type="nucleotide sequence ID" value="NZ_CP016282.1"/>
</dbReference>
<dbReference type="KEGG" id="cart:PA27867_0861"/>
<keyword evidence="1" id="KW-1133">Transmembrane helix</keyword>
<gene>
    <name evidence="2" type="ORF">PA27867_0861</name>
</gene>
<feature type="transmembrane region" description="Helical" evidence="1">
    <location>
        <begin position="138"/>
        <end position="156"/>
    </location>
</feature>
<evidence type="ECO:0000313" key="2">
    <source>
        <dbReference type="EMBL" id="ANP71828.1"/>
    </source>
</evidence>
<dbReference type="Proteomes" id="UP000092582">
    <property type="component" value="Chromosome 1"/>
</dbReference>
<evidence type="ECO:0008006" key="4">
    <source>
        <dbReference type="Google" id="ProtNLM"/>
    </source>
</evidence>
<feature type="transmembrane region" description="Helical" evidence="1">
    <location>
        <begin position="204"/>
        <end position="224"/>
    </location>
</feature>
<reference evidence="2 3" key="1">
    <citation type="submission" date="2016-06" db="EMBL/GenBank/DDBJ databases">
        <title>Genome sequencing of Cryobacterium arcticum PAMC 27867.</title>
        <authorList>
            <person name="Lee J."/>
            <person name="Kim O.-S."/>
        </authorList>
    </citation>
    <scope>NUCLEOTIDE SEQUENCE [LARGE SCALE GENOMIC DNA]</scope>
    <source>
        <strain evidence="2 3">PAMC 27867</strain>
    </source>
</reference>
<feature type="transmembrane region" description="Helical" evidence="1">
    <location>
        <begin position="177"/>
        <end position="198"/>
    </location>
</feature>